<accession>A0AAN9W403</accession>
<evidence type="ECO:0000313" key="3">
    <source>
        <dbReference type="Proteomes" id="UP001378592"/>
    </source>
</evidence>
<dbReference type="AlphaFoldDB" id="A0AAN9W403"/>
<dbReference type="InterPro" id="IPR050566">
    <property type="entry name" value="Deoxyribonucleoside_kinase"/>
</dbReference>
<proteinExistence type="predicted"/>
<dbReference type="GO" id="GO:0005739">
    <property type="term" value="C:mitochondrion"/>
    <property type="evidence" value="ECO:0007669"/>
    <property type="project" value="TreeGrafter"/>
</dbReference>
<dbReference type="SUPFAM" id="SSF52540">
    <property type="entry name" value="P-loop containing nucleoside triphosphate hydrolases"/>
    <property type="match status" value="1"/>
</dbReference>
<dbReference type="CDD" id="cd01673">
    <property type="entry name" value="dNK"/>
    <property type="match status" value="1"/>
</dbReference>
<dbReference type="Proteomes" id="UP001378592">
    <property type="component" value="Unassembled WGS sequence"/>
</dbReference>
<dbReference type="Gene3D" id="3.40.50.300">
    <property type="entry name" value="P-loop containing nucleotide triphosphate hydrolases"/>
    <property type="match status" value="1"/>
</dbReference>
<comment type="caution">
    <text evidence="2">The sequence shown here is derived from an EMBL/GenBank/DDBJ whole genome shotgun (WGS) entry which is preliminary data.</text>
</comment>
<protein>
    <recommendedName>
        <fullName evidence="1">Deoxynucleoside kinase domain-containing protein</fullName>
    </recommendedName>
</protein>
<gene>
    <name evidence="2" type="ORF">R5R35_013684</name>
</gene>
<feature type="domain" description="Deoxynucleoside kinase" evidence="1">
    <location>
        <begin position="55"/>
        <end position="255"/>
    </location>
</feature>
<dbReference type="InterPro" id="IPR031314">
    <property type="entry name" value="DNK_dom"/>
</dbReference>
<dbReference type="PANTHER" id="PTHR10513">
    <property type="entry name" value="DEOXYNUCLEOSIDE KINASE"/>
    <property type="match status" value="1"/>
</dbReference>
<dbReference type="GO" id="GO:0019136">
    <property type="term" value="F:deoxynucleoside kinase activity"/>
    <property type="evidence" value="ECO:0007669"/>
    <property type="project" value="TreeGrafter"/>
</dbReference>
<dbReference type="FunFam" id="3.40.50.300:FF:001571">
    <property type="entry name" value="Deoxynucleoside kinase"/>
    <property type="match status" value="1"/>
</dbReference>
<dbReference type="EMBL" id="JAZDUA010000096">
    <property type="protein sequence ID" value="KAK7868398.1"/>
    <property type="molecule type" value="Genomic_DNA"/>
</dbReference>
<sequence>MNIWHLFSNLLTLHSGSKNIAKDLFKMRNAVHSSGSVLGKLHGDHACRKKPFTVFVEGNIGCGKTTFLSYFNQSEAQVIAEPIELWRNVNGHNLLGTLYEDPKRWGFLFQSYVQLTMLDMHLTQTQRSLKLMERSVHSARHCFVENLHRSKIITDAEMSVLDHWYKWIKTHADVEGDLIVYLQTKPEVVYERMRARNRKEENCVPLSYLQQLHELHEEWLIQGSRISKPTQVIVVDANRDLDHMKGEFIRVKTLIVNELSHQVHSVSV</sequence>
<keyword evidence="3" id="KW-1185">Reference proteome</keyword>
<organism evidence="2 3">
    <name type="scientific">Gryllus longicercus</name>
    <dbReference type="NCBI Taxonomy" id="2509291"/>
    <lineage>
        <taxon>Eukaryota</taxon>
        <taxon>Metazoa</taxon>
        <taxon>Ecdysozoa</taxon>
        <taxon>Arthropoda</taxon>
        <taxon>Hexapoda</taxon>
        <taxon>Insecta</taxon>
        <taxon>Pterygota</taxon>
        <taxon>Neoptera</taxon>
        <taxon>Polyneoptera</taxon>
        <taxon>Orthoptera</taxon>
        <taxon>Ensifera</taxon>
        <taxon>Gryllidea</taxon>
        <taxon>Grylloidea</taxon>
        <taxon>Gryllidae</taxon>
        <taxon>Gryllinae</taxon>
        <taxon>Gryllus</taxon>
    </lineage>
</organism>
<name>A0AAN9W403_9ORTH</name>
<evidence type="ECO:0000259" key="1">
    <source>
        <dbReference type="Pfam" id="PF01712"/>
    </source>
</evidence>
<evidence type="ECO:0000313" key="2">
    <source>
        <dbReference type="EMBL" id="KAK7868398.1"/>
    </source>
</evidence>
<reference evidence="2 3" key="1">
    <citation type="submission" date="2024-03" db="EMBL/GenBank/DDBJ databases">
        <title>The genome assembly and annotation of the cricket Gryllus longicercus Weissman &amp; Gray.</title>
        <authorList>
            <person name="Szrajer S."/>
            <person name="Gray D."/>
            <person name="Ylla G."/>
        </authorList>
    </citation>
    <scope>NUCLEOTIDE SEQUENCE [LARGE SCALE GENOMIC DNA]</scope>
    <source>
        <strain evidence="2">DAG 2021-001</strain>
        <tissue evidence="2">Whole body minus gut</tissue>
    </source>
</reference>
<dbReference type="Pfam" id="PF01712">
    <property type="entry name" value="dNK"/>
    <property type="match status" value="1"/>
</dbReference>
<dbReference type="InterPro" id="IPR027417">
    <property type="entry name" value="P-loop_NTPase"/>
</dbReference>
<dbReference type="PANTHER" id="PTHR10513:SF24">
    <property type="entry name" value="THYMIDINE KINASE 2, MITOCHONDRIAL"/>
    <property type="match status" value="1"/>
</dbReference>